<evidence type="ECO:0000256" key="12">
    <source>
        <dbReference type="ARBA" id="ARBA00022956"/>
    </source>
</evidence>
<dbReference type="InterPro" id="IPR055265">
    <property type="entry name" value="Photo_RC_L/M_CS"/>
</dbReference>
<evidence type="ECO:0000256" key="5">
    <source>
        <dbReference type="ARBA" id="ARBA00022448"/>
    </source>
</evidence>
<proteinExistence type="inferred from homology"/>
<keyword evidence="10" id="KW-0479">Metal-binding</keyword>
<gene>
    <name evidence="21" type="ORF">CJ255_08695</name>
</gene>
<keyword evidence="14 20" id="KW-1133">Transmembrane helix</keyword>
<evidence type="ECO:0000256" key="1">
    <source>
        <dbReference type="ARBA" id="ARBA00002611"/>
    </source>
</evidence>
<evidence type="ECO:0000256" key="10">
    <source>
        <dbReference type="ARBA" id="ARBA00022723"/>
    </source>
</evidence>
<keyword evidence="15" id="KW-0157">Chromophore</keyword>
<dbReference type="InterPro" id="IPR000484">
    <property type="entry name" value="Photo_RC_L/M"/>
</dbReference>
<dbReference type="RefSeq" id="WP_097643713.1">
    <property type="nucleotide sequence ID" value="NZ_NQWI01000029.1"/>
</dbReference>
<evidence type="ECO:0000256" key="16">
    <source>
        <dbReference type="ARBA" id="ARBA00023004"/>
    </source>
</evidence>
<keyword evidence="7" id="KW-0148">Chlorophyll</keyword>
<evidence type="ECO:0000256" key="13">
    <source>
        <dbReference type="ARBA" id="ARBA00022982"/>
    </source>
</evidence>
<protein>
    <recommendedName>
        <fullName evidence="4">Reaction center protein M chain</fullName>
    </recommendedName>
    <alternativeName>
        <fullName evidence="18">Photosynthetic reaction center M subunit</fullName>
    </alternativeName>
</protein>
<evidence type="ECO:0000313" key="21">
    <source>
        <dbReference type="EMBL" id="PDW03469.1"/>
    </source>
</evidence>
<feature type="transmembrane region" description="Helical" evidence="20">
    <location>
        <begin position="192"/>
        <end position="217"/>
    </location>
</feature>
<dbReference type="PROSITE" id="PS00244">
    <property type="entry name" value="REACTION_CENTER"/>
    <property type="match status" value="1"/>
</dbReference>
<dbReference type="EMBL" id="NQWI01000029">
    <property type="protein sequence ID" value="PDW03469.1"/>
    <property type="molecule type" value="Genomic_DNA"/>
</dbReference>
<comment type="caution">
    <text evidence="21">The sequence shown here is derived from an EMBL/GenBank/DDBJ whole genome shotgun (WGS) entry which is preliminary data.</text>
</comment>
<dbReference type="GO" id="GO:0042314">
    <property type="term" value="F:bacteriochlorophyll binding"/>
    <property type="evidence" value="ECO:0007669"/>
    <property type="project" value="UniProtKB-KW"/>
</dbReference>
<name>A0A2A6RKQ6_9CHLR</name>
<feature type="transmembrane region" description="Helical" evidence="20">
    <location>
        <begin position="259"/>
        <end position="279"/>
    </location>
</feature>
<evidence type="ECO:0000256" key="11">
    <source>
        <dbReference type="ARBA" id="ARBA00022842"/>
    </source>
</evidence>
<dbReference type="GO" id="GO:0009772">
    <property type="term" value="P:photosynthetic electron transport in photosystem II"/>
    <property type="evidence" value="ECO:0007669"/>
    <property type="project" value="InterPro"/>
</dbReference>
<dbReference type="OrthoDB" id="8555181at2"/>
<comment type="function">
    <text evidence="1">The reaction center is a membrane-bound complex that mediates the initial photochemical event in the electron transfer process of photosynthesis.</text>
</comment>
<feature type="transmembrane region" description="Helical" evidence="20">
    <location>
        <begin position="44"/>
        <end position="65"/>
    </location>
</feature>
<keyword evidence="12" id="KW-0076">Bacteriochlorophyll</keyword>
<dbReference type="Gene3D" id="1.20.85.10">
    <property type="entry name" value="Photosystem II protein D1-like"/>
    <property type="match status" value="2"/>
</dbReference>
<evidence type="ECO:0000256" key="15">
    <source>
        <dbReference type="ARBA" id="ARBA00022991"/>
    </source>
</evidence>
<keyword evidence="9 20" id="KW-0812">Transmembrane</keyword>
<keyword evidence="8" id="KW-0602">Photosynthesis</keyword>
<dbReference type="AlphaFoldDB" id="A0A2A6RKQ6"/>
<evidence type="ECO:0000256" key="3">
    <source>
        <dbReference type="ARBA" id="ARBA00008204"/>
    </source>
</evidence>
<feature type="transmembrane region" description="Helical" evidence="20">
    <location>
        <begin position="104"/>
        <end position="124"/>
    </location>
</feature>
<keyword evidence="17 20" id="KW-0472">Membrane</keyword>
<dbReference type="GO" id="GO:0046872">
    <property type="term" value="F:metal ion binding"/>
    <property type="evidence" value="ECO:0007669"/>
    <property type="project" value="UniProtKB-KW"/>
</dbReference>
<keyword evidence="22" id="KW-1185">Reference proteome</keyword>
<reference evidence="22" key="1">
    <citation type="submission" date="2017-08" db="EMBL/GenBank/DDBJ databases">
        <authorList>
            <person name="Grouzdev D.S."/>
            <person name="Gaisin V.A."/>
            <person name="Rysina M.S."/>
            <person name="Gorlenko V.M."/>
        </authorList>
    </citation>
    <scope>NUCLEOTIDE SEQUENCE [LARGE SCALE GENOMIC DNA]</scope>
    <source>
        <strain evidence="22">Kir15-3F</strain>
    </source>
</reference>
<evidence type="ECO:0000256" key="2">
    <source>
        <dbReference type="ARBA" id="ARBA00004127"/>
    </source>
</evidence>
<evidence type="ECO:0000313" key="22">
    <source>
        <dbReference type="Proteomes" id="UP000220527"/>
    </source>
</evidence>
<keyword evidence="16" id="KW-0408">Iron</keyword>
<keyword evidence="6" id="KW-0674">Reaction center</keyword>
<feature type="transmembrane region" description="Helical" evidence="20">
    <location>
        <begin position="136"/>
        <end position="154"/>
    </location>
</feature>
<evidence type="ECO:0000256" key="17">
    <source>
        <dbReference type="ARBA" id="ARBA00023136"/>
    </source>
</evidence>
<evidence type="ECO:0000256" key="7">
    <source>
        <dbReference type="ARBA" id="ARBA00022494"/>
    </source>
</evidence>
<dbReference type="Pfam" id="PF00124">
    <property type="entry name" value="Photo_RC"/>
    <property type="match status" value="1"/>
</dbReference>
<dbReference type="InterPro" id="IPR005781">
    <property type="entry name" value="Photo_RC_M"/>
</dbReference>
<dbReference type="Proteomes" id="UP000220527">
    <property type="component" value="Unassembled WGS sequence"/>
</dbReference>
<evidence type="ECO:0000256" key="4">
    <source>
        <dbReference type="ARBA" id="ARBA00018761"/>
    </source>
</evidence>
<comment type="subcellular location">
    <subcellularLocation>
        <location evidence="2">Endomembrane system</location>
        <topology evidence="2">Multi-pass membrane protein</topology>
    </subcellularLocation>
</comment>
<dbReference type="NCBIfam" id="TIGR01115">
    <property type="entry name" value="pufM"/>
    <property type="match status" value="1"/>
</dbReference>
<evidence type="ECO:0000256" key="18">
    <source>
        <dbReference type="ARBA" id="ARBA00031893"/>
    </source>
</evidence>
<evidence type="ECO:0000256" key="14">
    <source>
        <dbReference type="ARBA" id="ARBA00022989"/>
    </source>
</evidence>
<dbReference type="GO" id="GO:0030077">
    <property type="term" value="C:plasma membrane light-harvesting complex"/>
    <property type="evidence" value="ECO:0007669"/>
    <property type="project" value="InterPro"/>
</dbReference>
<dbReference type="InterPro" id="IPR036854">
    <property type="entry name" value="Photo_II_D1/D2_sf"/>
</dbReference>
<comment type="similarity">
    <text evidence="3 19">Belongs to the reaction center PufL/M/PsbA/D family.</text>
</comment>
<evidence type="ECO:0000256" key="6">
    <source>
        <dbReference type="ARBA" id="ARBA00022469"/>
    </source>
</evidence>
<organism evidence="21 22">
    <name type="scientific">Candidatus Viridilinea mediisalina</name>
    <dbReference type="NCBI Taxonomy" id="2024553"/>
    <lineage>
        <taxon>Bacteria</taxon>
        <taxon>Bacillati</taxon>
        <taxon>Chloroflexota</taxon>
        <taxon>Chloroflexia</taxon>
        <taxon>Chloroflexales</taxon>
        <taxon>Chloroflexineae</taxon>
        <taxon>Oscillochloridaceae</taxon>
        <taxon>Candidatus Viridilinea</taxon>
    </lineage>
</organism>
<accession>A0A2A6RKQ6</accession>
<evidence type="ECO:0000256" key="20">
    <source>
        <dbReference type="SAM" id="Phobius"/>
    </source>
</evidence>
<dbReference type="PRINTS" id="PR00256">
    <property type="entry name" value="REACTNCENTRE"/>
</dbReference>
<keyword evidence="13" id="KW-0249">Electron transport</keyword>
<dbReference type="SUPFAM" id="SSF81483">
    <property type="entry name" value="Bacterial photosystem II reaction centre, L and M subunits"/>
    <property type="match status" value="1"/>
</dbReference>
<keyword evidence="11" id="KW-0460">Magnesium</keyword>
<dbReference type="GO" id="GO:0012505">
    <property type="term" value="C:endomembrane system"/>
    <property type="evidence" value="ECO:0007669"/>
    <property type="project" value="UniProtKB-SubCell"/>
</dbReference>
<evidence type="ECO:0000256" key="19">
    <source>
        <dbReference type="RuleBase" id="RU004331"/>
    </source>
</evidence>
<evidence type="ECO:0000256" key="8">
    <source>
        <dbReference type="ARBA" id="ARBA00022531"/>
    </source>
</evidence>
<evidence type="ECO:0000256" key="9">
    <source>
        <dbReference type="ARBA" id="ARBA00022692"/>
    </source>
</evidence>
<sequence length="305" mass="34774">MATMNPIPTDLELGPGAKGRIGKAVELPILENFGMDSQIGPTYLGFWNVFAYITGGLFTFIWLAVMAAQVNWNPIAFAKYFFVLQIDPPPSFYGLSFPPLQQGGWWLITTFFLTISILAWFMFLLTRARTLGIKPYLAYGFTGAIILYLVIYIIRPMWMGDWSEAPPHGLKALLDWTNNVSVRYGNFYYNPFHMLSIFFLLGSTVLLAMHAGTIWALEKYAAHEEWDEMQAPGTGTERAQLFWRWCMGFNANAYSIHLWAFWFAWLCGVTGAIGIFLSMPDFVNNWYQWGIEAGIVYPESRQPVP</sequence>
<keyword evidence="5" id="KW-0813">Transport</keyword>